<dbReference type="Proteomes" id="UP000179454">
    <property type="component" value="Unassembled WGS sequence"/>
</dbReference>
<evidence type="ECO:0000313" key="2">
    <source>
        <dbReference type="EMBL" id="MUP13095.1"/>
    </source>
</evidence>
<proteinExistence type="predicted"/>
<gene>
    <name evidence="2" type="ORF">BBK91_024920</name>
    <name evidence="1" type="ORF">BBL17_025935</name>
</gene>
<evidence type="ECO:0000313" key="3">
    <source>
        <dbReference type="Proteomes" id="UP000179454"/>
    </source>
</evidence>
<sequence length="107" mass="11973">MSQTSDFIAKLVRGANQLDRLDAYQKRRLLERAVTTIREMRAAIGMPNGPGRDVVLDLHTTALSIEQGWRTDDQVRNAFLTAAGMLRDLHIVLDSKTSIRIVVPLTT</sequence>
<organism evidence="2 4">
    <name type="scientific">Agrobacterium vitis</name>
    <name type="common">Rhizobium vitis</name>
    <dbReference type="NCBI Taxonomy" id="373"/>
    <lineage>
        <taxon>Bacteria</taxon>
        <taxon>Pseudomonadati</taxon>
        <taxon>Pseudomonadota</taxon>
        <taxon>Alphaproteobacteria</taxon>
        <taxon>Hyphomicrobiales</taxon>
        <taxon>Rhizobiaceae</taxon>
        <taxon>Rhizobium/Agrobacterium group</taxon>
        <taxon>Agrobacterium</taxon>
    </lineage>
</organism>
<evidence type="ECO:0000313" key="1">
    <source>
        <dbReference type="EMBL" id="MUO45218.1"/>
    </source>
</evidence>
<accession>A0ABD6HE87</accession>
<keyword evidence="3" id="KW-1185">Reference proteome</keyword>
<dbReference type="EMBL" id="MBFE02000030">
    <property type="protein sequence ID" value="MUO45218.1"/>
    <property type="molecule type" value="Genomic_DNA"/>
</dbReference>
<name>A0ABD6HE87_AGRVI</name>
<protein>
    <submittedName>
        <fullName evidence="2">Uncharacterized protein</fullName>
    </submittedName>
</protein>
<comment type="caution">
    <text evidence="2">The sequence shown here is derived from an EMBL/GenBank/DDBJ whole genome shotgun (WGS) entry which is preliminary data.</text>
</comment>
<reference evidence="3 4" key="1">
    <citation type="submission" date="2019-11" db="EMBL/GenBank/DDBJ databases">
        <title>Whole-genome sequencing of Allorhizobium vitis.</title>
        <authorList>
            <person name="Gan H.M."/>
            <person name="Savka M.A."/>
        </authorList>
    </citation>
    <scope>NUCLEOTIDE SEQUENCE [LARGE SCALE GENOMIC DNA]</scope>
    <source>
        <strain evidence="2 4">RF2/1</strain>
        <strain evidence="1 3">T1/7</strain>
    </source>
</reference>
<evidence type="ECO:0000313" key="4">
    <source>
        <dbReference type="Proteomes" id="UP000179536"/>
    </source>
</evidence>
<dbReference type="Proteomes" id="UP000179536">
    <property type="component" value="Unassembled WGS sequence"/>
</dbReference>
<dbReference type="AlphaFoldDB" id="A0ABD6HE87"/>
<dbReference type="EMBL" id="MBFA02000025">
    <property type="protein sequence ID" value="MUP13095.1"/>
    <property type="molecule type" value="Genomic_DNA"/>
</dbReference>
<dbReference type="RefSeq" id="WP_041699446.1">
    <property type="nucleotide sequence ID" value="NZ_AP023275.1"/>
</dbReference>